<name>A0A1H3M3R7_9BACT</name>
<feature type="chain" id="PRO_5045116679" description="DUF3078 domain-containing protein" evidence="1">
    <location>
        <begin position="25"/>
        <end position="368"/>
    </location>
</feature>
<evidence type="ECO:0000256" key="1">
    <source>
        <dbReference type="SAM" id="SignalP"/>
    </source>
</evidence>
<gene>
    <name evidence="2" type="ORF">SAMN05444412_102312</name>
</gene>
<evidence type="ECO:0008006" key="4">
    <source>
        <dbReference type="Google" id="ProtNLM"/>
    </source>
</evidence>
<evidence type="ECO:0000313" key="3">
    <source>
        <dbReference type="Proteomes" id="UP000199663"/>
    </source>
</evidence>
<dbReference type="Proteomes" id="UP000199663">
    <property type="component" value="Unassembled WGS sequence"/>
</dbReference>
<comment type="caution">
    <text evidence="2">The sequence shown here is derived from an EMBL/GenBank/DDBJ whole genome shotgun (WGS) entry which is preliminary data.</text>
</comment>
<proteinExistence type="predicted"/>
<keyword evidence="1" id="KW-0732">Signal</keyword>
<feature type="signal peptide" evidence="1">
    <location>
        <begin position="1"/>
        <end position="24"/>
    </location>
</feature>
<dbReference type="EMBL" id="FNQC01000002">
    <property type="protein sequence ID" value="SDY70665.1"/>
    <property type="molecule type" value="Genomic_DNA"/>
</dbReference>
<keyword evidence="3" id="KW-1185">Reference proteome</keyword>
<sequence>MKTTNCMKWGMICLLSLIPFLVSSQVPTDLFLLNPNAYKAQNRNAERFYDRSEIQLTGVNDTLEIFIGENKKISYRWNDVSKQKGFDGWLGFNNDIEKFLQNVKSLDLAPDKNNYHFIFSPETEELKVILTPSARFSRIDGEFLPVYRHQVTLTYFSNLMEVDFFLGELDEILILKEADINQLVADIGEENKWYTDYKKKKFYKSMIISEDGEISIETFQNKENPYYPKLNAEVGIGLVGNEIPFMVTPRYNIRLKSKKDKPINHTLFFAMNLLTFQQKNEENKFIMGNDVFLGVGYESDVFFNKTSIQYGYRVLSDHGFFDDHKFMTRVDYTIMPRLKLFWSRFESLNFNERYTSSLNLVGLTFTVY</sequence>
<protein>
    <recommendedName>
        <fullName evidence="4">DUF3078 domain-containing protein</fullName>
    </recommendedName>
</protein>
<dbReference type="RefSeq" id="WP_139189620.1">
    <property type="nucleotide sequence ID" value="NZ_FNQC01000002.1"/>
</dbReference>
<organism evidence="2 3">
    <name type="scientific">Rhodonellum ikkaensis</name>
    <dbReference type="NCBI Taxonomy" id="336829"/>
    <lineage>
        <taxon>Bacteria</taxon>
        <taxon>Pseudomonadati</taxon>
        <taxon>Bacteroidota</taxon>
        <taxon>Cytophagia</taxon>
        <taxon>Cytophagales</taxon>
        <taxon>Cytophagaceae</taxon>
        <taxon>Rhodonellum</taxon>
    </lineage>
</organism>
<reference evidence="2 3" key="1">
    <citation type="submission" date="2016-10" db="EMBL/GenBank/DDBJ databases">
        <authorList>
            <person name="Varghese N."/>
            <person name="Submissions S."/>
        </authorList>
    </citation>
    <scope>NUCLEOTIDE SEQUENCE [LARGE SCALE GENOMIC DNA]</scope>
    <source>
        <strain evidence="2 3">DSM 17997</strain>
    </source>
</reference>
<evidence type="ECO:0000313" key="2">
    <source>
        <dbReference type="EMBL" id="SDY70665.1"/>
    </source>
</evidence>
<accession>A0A1H3M3R7</accession>